<reference evidence="4" key="2">
    <citation type="journal article" date="2011" name="PLoS Pathog.">
        <title>Comparative genomics yields insights into niche adaptation of plant vascular wilt pathogens.</title>
        <authorList>
            <person name="Klosterman S.J."/>
            <person name="Subbarao K.V."/>
            <person name="Kang S."/>
            <person name="Veronese P."/>
            <person name="Gold S.E."/>
            <person name="Thomma B.P.H.J."/>
            <person name="Chen Z."/>
            <person name="Henrissat B."/>
            <person name="Lee Y.-H."/>
            <person name="Park J."/>
            <person name="Garcia-Pedrajas M.D."/>
            <person name="Barbara D.J."/>
            <person name="Anchieta A."/>
            <person name="de Jonge R."/>
            <person name="Santhanam P."/>
            <person name="Maruthachalam K."/>
            <person name="Atallah Z."/>
            <person name="Amyotte S.G."/>
            <person name="Paz Z."/>
            <person name="Inderbitzin P."/>
            <person name="Hayes R.J."/>
            <person name="Heiman D.I."/>
            <person name="Young S."/>
            <person name="Zeng Q."/>
            <person name="Engels R."/>
            <person name="Galagan J."/>
            <person name="Cuomo C.A."/>
            <person name="Dobinson K.F."/>
            <person name="Ma L.-J."/>
        </authorList>
    </citation>
    <scope>NUCLEOTIDE SEQUENCE [LARGE SCALE GENOMIC DNA]</scope>
    <source>
        <strain evidence="4">VdLs.17 / ATCC MYA-4575 / FGSC 10137</strain>
    </source>
</reference>
<gene>
    <name evidence="3" type="ORF">VDAG_07334</name>
</gene>
<dbReference type="RefSeq" id="XP_009654534.1">
    <property type="nucleotide sequence ID" value="XM_009656239.1"/>
</dbReference>
<evidence type="ECO:0000313" key="3">
    <source>
        <dbReference type="EMBL" id="EGY16170.1"/>
    </source>
</evidence>
<feature type="coiled-coil region" evidence="1">
    <location>
        <begin position="299"/>
        <end position="326"/>
    </location>
</feature>
<dbReference type="Proteomes" id="UP000001611">
    <property type="component" value="Unassembled WGS sequence"/>
</dbReference>
<feature type="compositionally biased region" description="Polar residues" evidence="2">
    <location>
        <begin position="192"/>
        <end position="210"/>
    </location>
</feature>
<dbReference type="InParanoid" id="G2XAV5"/>
<dbReference type="GeneID" id="20708797"/>
<dbReference type="AlphaFoldDB" id="G2XAV5"/>
<dbReference type="OrthoDB" id="4853618at2759"/>
<feature type="region of interest" description="Disordered" evidence="2">
    <location>
        <begin position="177"/>
        <end position="220"/>
    </location>
</feature>
<sequence length="500" mass="55545">MAAQKQLRQRGFHLPESIILDRKFRAIWVALKAHPLCDGWVHVSDADLLKLKDWTASCLDTIFGACISVIEPRLAIDHGAPLPDEWLACQIIDTLVQTEPRWKVLSFFTDNASDPSNFVWFLYIYIDGREAYIKDGNNDPGNLSKCEAALLSTVDRLLLLFKRRQETYDAWCKATCPPSQRDASSKAAASRGKTQCNGLTPNTDAQPSTRDANRKGESEIERLDSDVKHVQKQLQELKSTVETRFEQVALKIDAQAGFAKDATNRQALTTSSSINELTAKNNDELNSVAAACSQMTKAMTTLIAKLDRQEEKMDEFKTRANAREGKACISKETQILKAAMDKTTQTTGADIDEENQIIDLEEHFQRELQNAAATRQDFQQVCKTASHFGPSPAEDTHRSVRHDVCSKTDFPENPPLVVLSASVDSIEKTQDQATHTKTTVETVPAKIASAKPHTPEKQDMAMKQENVAALVDISDSAPEPLDKAVQDILDLEKIMASFSV</sequence>
<dbReference type="EMBL" id="DS572710">
    <property type="protein sequence ID" value="EGY16170.1"/>
    <property type="molecule type" value="Genomic_DNA"/>
</dbReference>
<reference evidence="3 4" key="1">
    <citation type="submission" date="2008-03" db="EMBL/GenBank/DDBJ databases">
        <title>The Genome Sequence of Verticillium dahliae VdLs.17.</title>
        <authorList>
            <consortium name="The Broad Institute Genome Sequencing Platform"/>
            <person name="Ma L.-J.J."/>
            <person name="Klosterman S.J."/>
            <person name="Subbarao K."/>
            <person name="Dobinson K."/>
            <person name="Veronese P."/>
            <person name="Kang S."/>
            <person name="Gold S.E."/>
            <person name="Young S."/>
            <person name="Jaffe D."/>
            <person name="Gnerre S."/>
            <person name="Berlin A."/>
            <person name="Heiman D."/>
            <person name="Hepburn T."/>
            <person name="Sykes S."/>
            <person name="Alvarado L."/>
            <person name="Kodira C.D."/>
            <person name="Lander E."/>
            <person name="Galagan J."/>
            <person name="Nusbaum C."/>
            <person name="Birren B."/>
        </authorList>
    </citation>
    <scope>NUCLEOTIDE SEQUENCE [LARGE SCALE GENOMIC DNA]</scope>
    <source>
        <strain evidence="4">VdLs.17 / ATCC MYA-4575 / FGSC 10137</strain>
    </source>
</reference>
<proteinExistence type="predicted"/>
<protein>
    <submittedName>
        <fullName evidence="3">Uncharacterized protein</fullName>
    </submittedName>
</protein>
<evidence type="ECO:0000256" key="2">
    <source>
        <dbReference type="SAM" id="MobiDB-lite"/>
    </source>
</evidence>
<evidence type="ECO:0000313" key="4">
    <source>
        <dbReference type="Proteomes" id="UP000001611"/>
    </source>
</evidence>
<dbReference type="eggNOG" id="ENOG502T537">
    <property type="taxonomic scope" value="Eukaryota"/>
</dbReference>
<keyword evidence="1" id="KW-0175">Coiled coil</keyword>
<name>G2XAV5_VERDV</name>
<dbReference type="OMA" id="WCKASSQ"/>
<dbReference type="HOGENOM" id="CLU_545365_0_0_1"/>
<feature type="compositionally biased region" description="Basic and acidic residues" evidence="2">
    <location>
        <begin position="211"/>
        <end position="220"/>
    </location>
</feature>
<evidence type="ECO:0000256" key="1">
    <source>
        <dbReference type="SAM" id="Coils"/>
    </source>
</evidence>
<accession>G2XAV5</accession>
<dbReference type="KEGG" id="vda:VDAG_07334"/>
<keyword evidence="4" id="KW-1185">Reference proteome</keyword>
<organism evidence="3 4">
    <name type="scientific">Verticillium dahliae (strain VdLs.17 / ATCC MYA-4575 / FGSC 10137)</name>
    <name type="common">Verticillium wilt</name>
    <dbReference type="NCBI Taxonomy" id="498257"/>
    <lineage>
        <taxon>Eukaryota</taxon>
        <taxon>Fungi</taxon>
        <taxon>Dikarya</taxon>
        <taxon>Ascomycota</taxon>
        <taxon>Pezizomycotina</taxon>
        <taxon>Sordariomycetes</taxon>
        <taxon>Hypocreomycetidae</taxon>
        <taxon>Glomerellales</taxon>
        <taxon>Plectosphaerellaceae</taxon>
        <taxon>Verticillium</taxon>
    </lineage>
</organism>